<evidence type="ECO:0000313" key="3">
    <source>
        <dbReference type="Proteomes" id="UP000264702"/>
    </source>
</evidence>
<dbReference type="SMART" id="SM01236">
    <property type="entry name" value="Haem_oxygenase_2"/>
    <property type="match status" value="1"/>
</dbReference>
<dbReference type="GO" id="GO:0016491">
    <property type="term" value="F:oxidoreductase activity"/>
    <property type="evidence" value="ECO:0007669"/>
    <property type="project" value="UniProtKB-KW"/>
</dbReference>
<dbReference type="PANTHER" id="PTHR40279">
    <property type="entry name" value="PQQC-LIKE PROTEIN"/>
    <property type="match status" value="1"/>
</dbReference>
<gene>
    <name evidence="2" type="ORF">D0Y96_07900</name>
</gene>
<dbReference type="Gene3D" id="1.20.910.10">
    <property type="entry name" value="Heme oxygenase-like"/>
    <property type="match status" value="1"/>
</dbReference>
<name>A0A372IQI6_9BACT</name>
<organism evidence="2 3">
    <name type="scientific">Paracidobacterium acidisoli</name>
    <dbReference type="NCBI Taxonomy" id="2303751"/>
    <lineage>
        <taxon>Bacteria</taxon>
        <taxon>Pseudomonadati</taxon>
        <taxon>Acidobacteriota</taxon>
        <taxon>Terriglobia</taxon>
        <taxon>Terriglobales</taxon>
        <taxon>Acidobacteriaceae</taxon>
        <taxon>Paracidobacterium</taxon>
    </lineage>
</organism>
<dbReference type="PANTHER" id="PTHR40279:SF3">
    <property type="entry name" value="4-AMINOBENZOATE SYNTHASE"/>
    <property type="match status" value="1"/>
</dbReference>
<dbReference type="InterPro" id="IPR016084">
    <property type="entry name" value="Haem_Oase-like_multi-hlx"/>
</dbReference>
<dbReference type="OrthoDB" id="9800756at2"/>
<sequence>MDTSPTFEVSVELNAFRTELNERVAKYDLLCHPYYKAWSAGELTKNDLREYAVSYYQHVSAFPTCLAALYARLEDGALRRTVLENLADEEGMGSGRPHSELWLDFAEGMGADREAARRSGNPAIDVLMAHFREMAQKGSTAEALAAFYAYESQVPRVAKEKASGLREWYGADTRTCGYFTLHTTADIHHSNVWREELSKLVQRDPEVAEAALQSAEAAAKALWHALDGIEAQRQERLAA</sequence>
<dbReference type="Proteomes" id="UP000264702">
    <property type="component" value="Unassembled WGS sequence"/>
</dbReference>
<dbReference type="EMBL" id="QVQT01000003">
    <property type="protein sequence ID" value="RFU17220.1"/>
    <property type="molecule type" value="Genomic_DNA"/>
</dbReference>
<dbReference type="InterPro" id="IPR039068">
    <property type="entry name" value="PqqC-like"/>
</dbReference>
<dbReference type="Pfam" id="PF14518">
    <property type="entry name" value="Haem_oxygenas_2"/>
    <property type="match status" value="1"/>
</dbReference>
<proteinExistence type="predicted"/>
<comment type="caution">
    <text evidence="2">The sequence shown here is derived from an EMBL/GenBank/DDBJ whole genome shotgun (WGS) entry which is preliminary data.</text>
</comment>
<dbReference type="AlphaFoldDB" id="A0A372IQI6"/>
<evidence type="ECO:0000313" key="2">
    <source>
        <dbReference type="EMBL" id="RFU17220.1"/>
    </source>
</evidence>
<dbReference type="SUPFAM" id="SSF48613">
    <property type="entry name" value="Heme oxygenase-like"/>
    <property type="match status" value="1"/>
</dbReference>
<protein>
    <submittedName>
        <fullName evidence="2">TENA/THI-4 protein</fullName>
    </submittedName>
</protein>
<reference evidence="2 3" key="1">
    <citation type="submission" date="2018-08" db="EMBL/GenBank/DDBJ databases">
        <title>Acidipila sp. 4G-K13, an acidobacterium isolated from forest soil.</title>
        <authorList>
            <person name="Gao Z.-H."/>
            <person name="Qiu L.-H."/>
        </authorList>
    </citation>
    <scope>NUCLEOTIDE SEQUENCE [LARGE SCALE GENOMIC DNA]</scope>
    <source>
        <strain evidence="2 3">4G-K13</strain>
    </source>
</reference>
<keyword evidence="3" id="KW-1185">Reference proteome</keyword>
<evidence type="ECO:0000256" key="1">
    <source>
        <dbReference type="ARBA" id="ARBA00023002"/>
    </source>
</evidence>
<accession>A0A372IQI6</accession>
<keyword evidence="1" id="KW-0560">Oxidoreductase</keyword>